<dbReference type="EMBL" id="CAJOBI010055825">
    <property type="protein sequence ID" value="CAF4393538.1"/>
    <property type="molecule type" value="Genomic_DNA"/>
</dbReference>
<protein>
    <submittedName>
        <fullName evidence="1">Uncharacterized protein</fullName>
    </submittedName>
</protein>
<sequence length="67" mass="7283">MRQKGATSGITVAGRNGGDEELNKLKYSDRLFVHEKTNTLYVSDTLHNSILKFTNGSSDGIIVAGQQ</sequence>
<dbReference type="AlphaFoldDB" id="A0A8S2VHX8"/>
<proteinExistence type="predicted"/>
<evidence type="ECO:0000313" key="1">
    <source>
        <dbReference type="EMBL" id="CAF4393538.1"/>
    </source>
</evidence>
<feature type="non-terminal residue" evidence="1">
    <location>
        <position position="67"/>
    </location>
</feature>
<name>A0A8S2VHX8_9BILA</name>
<accession>A0A8S2VHX8</accession>
<dbReference type="Proteomes" id="UP000676336">
    <property type="component" value="Unassembled WGS sequence"/>
</dbReference>
<evidence type="ECO:0000313" key="2">
    <source>
        <dbReference type="Proteomes" id="UP000676336"/>
    </source>
</evidence>
<gene>
    <name evidence="1" type="ORF">SMN809_LOCUS30115</name>
</gene>
<comment type="caution">
    <text evidence="1">The sequence shown here is derived from an EMBL/GenBank/DDBJ whole genome shotgun (WGS) entry which is preliminary data.</text>
</comment>
<reference evidence="1" key="1">
    <citation type="submission" date="2021-02" db="EMBL/GenBank/DDBJ databases">
        <authorList>
            <person name="Nowell W R."/>
        </authorList>
    </citation>
    <scope>NUCLEOTIDE SEQUENCE</scope>
</reference>
<organism evidence="1 2">
    <name type="scientific">Rotaria magnacalcarata</name>
    <dbReference type="NCBI Taxonomy" id="392030"/>
    <lineage>
        <taxon>Eukaryota</taxon>
        <taxon>Metazoa</taxon>
        <taxon>Spiralia</taxon>
        <taxon>Gnathifera</taxon>
        <taxon>Rotifera</taxon>
        <taxon>Eurotatoria</taxon>
        <taxon>Bdelloidea</taxon>
        <taxon>Philodinida</taxon>
        <taxon>Philodinidae</taxon>
        <taxon>Rotaria</taxon>
    </lineage>
</organism>